<gene>
    <name evidence="8" type="ORF">pdam_00009269</name>
</gene>
<evidence type="ECO:0000313" key="9">
    <source>
        <dbReference type="Proteomes" id="UP000275408"/>
    </source>
</evidence>
<keyword evidence="4 5" id="KW-0472">Membrane</keyword>
<evidence type="ECO:0000256" key="2">
    <source>
        <dbReference type="ARBA" id="ARBA00022692"/>
    </source>
</evidence>
<dbReference type="Proteomes" id="UP000275408">
    <property type="component" value="Unassembled WGS sequence"/>
</dbReference>
<dbReference type="OrthoDB" id="444255at2759"/>
<name>A0A3M6TU68_POCDA</name>
<feature type="domain" description="Ribitol-5-phosphate transferase FKTN N-terminal" evidence="7">
    <location>
        <begin position="11"/>
        <end position="278"/>
    </location>
</feature>
<proteinExistence type="predicted"/>
<evidence type="ECO:0008006" key="10">
    <source>
        <dbReference type="Google" id="ProtNLM"/>
    </source>
</evidence>
<evidence type="ECO:0000256" key="1">
    <source>
        <dbReference type="ARBA" id="ARBA00004167"/>
    </source>
</evidence>
<evidence type="ECO:0000256" key="4">
    <source>
        <dbReference type="ARBA" id="ARBA00023136"/>
    </source>
</evidence>
<feature type="domain" description="LicD/FKTN/FKRP nucleotidyltransferase" evidence="6">
    <location>
        <begin position="293"/>
        <end position="333"/>
    </location>
</feature>
<evidence type="ECO:0000256" key="3">
    <source>
        <dbReference type="ARBA" id="ARBA00022989"/>
    </source>
</evidence>
<dbReference type="AlphaFoldDB" id="A0A3M6TU68"/>
<dbReference type="EMBL" id="RCHS01002947">
    <property type="protein sequence ID" value="RMX44838.1"/>
    <property type="molecule type" value="Genomic_DNA"/>
</dbReference>
<evidence type="ECO:0000259" key="7">
    <source>
        <dbReference type="Pfam" id="PF19737"/>
    </source>
</evidence>
<dbReference type="PANTHER" id="PTHR15407">
    <property type="entry name" value="FUKUTIN-RELATED"/>
    <property type="match status" value="1"/>
</dbReference>
<sequence length="463" mass="53646">MPMRDQVNLKRWIILVFLLIISVTFLFLQLLSLKAIDSTLLSRFQALKSLRGLLSNRGRKNDVLNQLEVFTDVGQKHGAPLFLFYPLLFDPQVSEVIQPEKDGCRLLCGHEHFVFGVINSKWEKGQRNSFSTLISHFMTGLHTQGFLTACDKVPEPWFDSSKDFLSIKSILSSCNITKADVVIKLVIFYDRKSYLWRGPIQGITAATLFKYPAAHTRFPIEEKVIDGIPISIPADLKKLTSETSQSQFTGCNLSNAQAYYGKYGRDVSQDAVLFKKKALEVLSTAINTLDHLGVRFWLSSGTCLGWFRQCDIIPHSKDVDLGIWIKDYNSLLIAEFEKSGLLLKHRFGRIDDSFELSFRTEEDYVKLDIFFFYEEKEYMWNGGTQAKTGKKFKYIFPKFTLCWTEFLLMKVRIPCETESYIMANYGRNWQIPIKEWNWKESPPNVRENGQWDEKDWDEVIQLF</sequence>
<dbReference type="InterPro" id="IPR007074">
    <property type="entry name" value="LicD/FKTN/FKRP_NTP_transf"/>
</dbReference>
<dbReference type="OMA" id="ESYIMAN"/>
<keyword evidence="3 5" id="KW-1133">Transmembrane helix</keyword>
<dbReference type="Pfam" id="PF04991">
    <property type="entry name" value="LicD"/>
    <property type="match status" value="1"/>
</dbReference>
<accession>A0A3M6TU68</accession>
<keyword evidence="9" id="KW-1185">Reference proteome</keyword>
<dbReference type="PANTHER" id="PTHR15407:SF28">
    <property type="entry name" value="RIBITOL-5-PHOSPHATE TRANSFERASE FKTN"/>
    <property type="match status" value="1"/>
</dbReference>
<dbReference type="STRING" id="46731.A0A3M6TU68"/>
<dbReference type="GO" id="GO:0009100">
    <property type="term" value="P:glycoprotein metabolic process"/>
    <property type="evidence" value="ECO:0007669"/>
    <property type="project" value="UniProtKB-ARBA"/>
</dbReference>
<comment type="caution">
    <text evidence="8">The sequence shown here is derived from an EMBL/GenBank/DDBJ whole genome shotgun (WGS) entry which is preliminary data.</text>
</comment>
<keyword evidence="2 5" id="KW-0812">Transmembrane</keyword>
<dbReference type="GO" id="GO:0016020">
    <property type="term" value="C:membrane"/>
    <property type="evidence" value="ECO:0007669"/>
    <property type="project" value="UniProtKB-SubCell"/>
</dbReference>
<reference evidence="8 9" key="1">
    <citation type="journal article" date="2018" name="Sci. Rep.">
        <title>Comparative analysis of the Pocillopora damicornis genome highlights role of immune system in coral evolution.</title>
        <authorList>
            <person name="Cunning R."/>
            <person name="Bay R.A."/>
            <person name="Gillette P."/>
            <person name="Baker A.C."/>
            <person name="Traylor-Knowles N."/>
        </authorList>
    </citation>
    <scope>NUCLEOTIDE SEQUENCE [LARGE SCALE GENOMIC DNA]</scope>
    <source>
        <strain evidence="8">RSMAS</strain>
        <tissue evidence="8">Whole animal</tissue>
    </source>
</reference>
<dbReference type="InterPro" id="IPR009644">
    <property type="entry name" value="FKTN/MNN4/W02B3.4-1"/>
</dbReference>
<feature type="transmembrane region" description="Helical" evidence="5">
    <location>
        <begin position="12"/>
        <end position="33"/>
    </location>
</feature>
<comment type="subcellular location">
    <subcellularLocation>
        <location evidence="1">Membrane</location>
        <topology evidence="1">Single-pass membrane protein</topology>
    </subcellularLocation>
</comment>
<evidence type="ECO:0000256" key="5">
    <source>
        <dbReference type="SAM" id="Phobius"/>
    </source>
</evidence>
<evidence type="ECO:0000313" key="8">
    <source>
        <dbReference type="EMBL" id="RMX44838.1"/>
    </source>
</evidence>
<organism evidence="8 9">
    <name type="scientific">Pocillopora damicornis</name>
    <name type="common">Cauliflower coral</name>
    <name type="synonym">Millepora damicornis</name>
    <dbReference type="NCBI Taxonomy" id="46731"/>
    <lineage>
        <taxon>Eukaryota</taxon>
        <taxon>Metazoa</taxon>
        <taxon>Cnidaria</taxon>
        <taxon>Anthozoa</taxon>
        <taxon>Hexacorallia</taxon>
        <taxon>Scleractinia</taxon>
        <taxon>Astrocoeniina</taxon>
        <taxon>Pocilloporidae</taxon>
        <taxon>Pocillopora</taxon>
    </lineage>
</organism>
<protein>
    <recommendedName>
        <fullName evidence="10">Fukutin</fullName>
    </recommendedName>
</protein>
<dbReference type="Pfam" id="PF19737">
    <property type="entry name" value="FKTN_N"/>
    <property type="match status" value="1"/>
</dbReference>
<dbReference type="InterPro" id="IPR045587">
    <property type="entry name" value="FKTN_N"/>
</dbReference>
<evidence type="ECO:0000259" key="6">
    <source>
        <dbReference type="Pfam" id="PF04991"/>
    </source>
</evidence>